<keyword evidence="5" id="KW-1185">Reference proteome</keyword>
<dbReference type="InterPro" id="IPR029058">
    <property type="entry name" value="AB_hydrolase_fold"/>
</dbReference>
<dbReference type="AlphaFoldDB" id="A0A7D8V1V5"/>
<dbReference type="PRINTS" id="PR00111">
    <property type="entry name" value="ABHYDROLASE"/>
</dbReference>
<dbReference type="Gene3D" id="3.40.50.1820">
    <property type="entry name" value="alpha/beta hydrolase"/>
    <property type="match status" value="1"/>
</dbReference>
<dbReference type="PANTHER" id="PTHR43798:SF33">
    <property type="entry name" value="HYDROLASE, PUTATIVE (AFU_ORTHOLOGUE AFUA_2G14860)-RELATED"/>
    <property type="match status" value="1"/>
</dbReference>
<comment type="caution">
    <text evidence="4">The sequence shown here is derived from an EMBL/GenBank/DDBJ whole genome shotgun (WGS) entry which is preliminary data.</text>
</comment>
<dbReference type="InterPro" id="IPR000073">
    <property type="entry name" value="AB_hydrolase_1"/>
</dbReference>
<dbReference type="Pfam" id="PF00561">
    <property type="entry name" value="Abhydrolase_1"/>
    <property type="match status" value="1"/>
</dbReference>
<evidence type="ECO:0000313" key="4">
    <source>
        <dbReference type="EMBL" id="TXT15514.1"/>
    </source>
</evidence>
<dbReference type="Proteomes" id="UP000473826">
    <property type="component" value="Unassembled WGS sequence"/>
</dbReference>
<evidence type="ECO:0000256" key="1">
    <source>
        <dbReference type="ARBA" id="ARBA00010088"/>
    </source>
</evidence>
<dbReference type="GO" id="GO:0008233">
    <property type="term" value="F:peptidase activity"/>
    <property type="evidence" value="ECO:0007669"/>
    <property type="project" value="InterPro"/>
</dbReference>
<evidence type="ECO:0000259" key="3">
    <source>
        <dbReference type="Pfam" id="PF00561"/>
    </source>
</evidence>
<comment type="similarity">
    <text evidence="1">Belongs to the peptidase S33 family.</text>
</comment>
<dbReference type="InterPro" id="IPR050266">
    <property type="entry name" value="AB_hydrolase_sf"/>
</dbReference>
<dbReference type="PANTHER" id="PTHR43798">
    <property type="entry name" value="MONOACYLGLYCEROL LIPASE"/>
    <property type="match status" value="1"/>
</dbReference>
<dbReference type="SUPFAM" id="SSF53474">
    <property type="entry name" value="alpha/beta-Hydrolases"/>
    <property type="match status" value="1"/>
</dbReference>
<reference evidence="4 5" key="1">
    <citation type="journal article" date="2019" name="PLoS Genet.">
        <title>Convergent evolution of linked mating-type loci in basidiomycete fungi.</title>
        <authorList>
            <person name="Sun S."/>
            <person name="Coelho M.A."/>
            <person name="Heitman J."/>
            <person name="Nowrousian M."/>
        </authorList>
    </citation>
    <scope>NUCLEOTIDE SEQUENCE [LARGE SCALE GENOMIC DNA]</scope>
    <source>
        <strain evidence="4 5">CBS 4282</strain>
    </source>
</reference>
<dbReference type="GO" id="GO:0006508">
    <property type="term" value="P:proteolysis"/>
    <property type="evidence" value="ECO:0007669"/>
    <property type="project" value="InterPro"/>
</dbReference>
<feature type="domain" description="AB hydrolase-1" evidence="3">
    <location>
        <begin position="36"/>
        <end position="167"/>
    </location>
</feature>
<dbReference type="PRINTS" id="PR00793">
    <property type="entry name" value="PROAMNOPTASE"/>
</dbReference>
<evidence type="ECO:0000256" key="2">
    <source>
        <dbReference type="ARBA" id="ARBA00022801"/>
    </source>
</evidence>
<dbReference type="OrthoDB" id="284184at2759"/>
<gene>
    <name evidence="4" type="ORF">VHUM_00017</name>
</gene>
<proteinExistence type="inferred from homology"/>
<evidence type="ECO:0000313" key="5">
    <source>
        <dbReference type="Proteomes" id="UP000473826"/>
    </source>
</evidence>
<dbReference type="GO" id="GO:0016020">
    <property type="term" value="C:membrane"/>
    <property type="evidence" value="ECO:0007669"/>
    <property type="project" value="TreeGrafter"/>
</dbReference>
<organism evidence="4 5">
    <name type="scientific">Vanrija humicola</name>
    <name type="common">Yeast</name>
    <name type="synonym">Cryptococcus humicola</name>
    <dbReference type="NCBI Taxonomy" id="5417"/>
    <lineage>
        <taxon>Eukaryota</taxon>
        <taxon>Fungi</taxon>
        <taxon>Dikarya</taxon>
        <taxon>Basidiomycota</taxon>
        <taxon>Agaricomycotina</taxon>
        <taxon>Tremellomycetes</taxon>
        <taxon>Trichosporonales</taxon>
        <taxon>Trichosporonaceae</taxon>
        <taxon>Vanrija</taxon>
    </lineage>
</organism>
<dbReference type="InterPro" id="IPR002410">
    <property type="entry name" value="Peptidase_S33"/>
</dbReference>
<sequence length="297" mass="30323">MTTPLPPFLANTTTVPAPGGRTLTLYTAGDAASSDVVLLESGLGQGAAYWGAVADAVVASAPGLRVVGYDRAGYGSSSPPADDRSLHAMAGDLSAVIDSLEARRLVLVGHSWGGAIARTYAASSSSTPLHGLVLVDHSDEHCAFYFSTGMTWAFWLQSWLYQPLAATGVLGFMMRRGFKGLPAAYASRSVADSTTAAAARAGALEVSQVAGLKGLIDHPPQLGDTPVVVISAADGPGPHKEGSTRALLAAAHKETVASVANGTFVLAEKSGHIVPADEPGLVAGHIVGLFKGRPNAD</sequence>
<dbReference type="EMBL" id="QKWK01000001">
    <property type="protein sequence ID" value="TXT15514.1"/>
    <property type="molecule type" value="Genomic_DNA"/>
</dbReference>
<protein>
    <recommendedName>
        <fullName evidence="3">AB hydrolase-1 domain-containing protein</fullName>
    </recommendedName>
</protein>
<accession>A0A7D8V1V5</accession>
<keyword evidence="2" id="KW-0378">Hydrolase</keyword>
<name>A0A7D8V1V5_VANHU</name>